<keyword evidence="2" id="KW-1185">Reference proteome</keyword>
<dbReference type="eggNOG" id="ENOG5032W6K">
    <property type="taxonomic scope" value="Bacteria"/>
</dbReference>
<dbReference type="AlphaFoldDB" id="E0IAM1"/>
<evidence type="ECO:0008006" key="3">
    <source>
        <dbReference type="Google" id="ProtNLM"/>
    </source>
</evidence>
<dbReference type="EMBL" id="AEDD01000007">
    <property type="protein sequence ID" value="EFM10425.1"/>
    <property type="molecule type" value="Genomic_DNA"/>
</dbReference>
<dbReference type="SUPFAM" id="SSF48576">
    <property type="entry name" value="Terpenoid synthases"/>
    <property type="match status" value="1"/>
</dbReference>
<accession>E0IAM1</accession>
<gene>
    <name evidence="1" type="ORF">PaecuDRAFT_2861</name>
</gene>
<name>E0IAM1_9BACL</name>
<evidence type="ECO:0000313" key="2">
    <source>
        <dbReference type="Proteomes" id="UP000005387"/>
    </source>
</evidence>
<organism evidence="1 2">
    <name type="scientific">Paenibacillus curdlanolyticus YK9</name>
    <dbReference type="NCBI Taxonomy" id="717606"/>
    <lineage>
        <taxon>Bacteria</taxon>
        <taxon>Bacillati</taxon>
        <taxon>Bacillota</taxon>
        <taxon>Bacilli</taxon>
        <taxon>Bacillales</taxon>
        <taxon>Paenibacillaceae</taxon>
        <taxon>Paenibacillus</taxon>
    </lineage>
</organism>
<dbReference type="InterPro" id="IPR008949">
    <property type="entry name" value="Isoprenoid_synthase_dom_sf"/>
</dbReference>
<evidence type="ECO:0000313" key="1">
    <source>
        <dbReference type="EMBL" id="EFM10425.1"/>
    </source>
</evidence>
<dbReference type="Proteomes" id="UP000005387">
    <property type="component" value="Unassembled WGS sequence"/>
</dbReference>
<dbReference type="STRING" id="717606.PaecuDRAFT_2861"/>
<sequence>MKSWFTDYKDSLSTVAAQVAERIQAFPEPLASAGSEYWRAYNPLEQGSTKNYICYLLPLWTNESCNLSEDKVERLTTSCIFAMLYFFLLDDRADRQPTDKLSAISPAHAVALTALFHDEMMRLFQSEFPADSLFWTLYRRYLSEWAIAVATEQEQRLPYGSISEPAEAFNFANKSAPVKLAAACIAIAAGKEHWIPSFEAAINRILLTLQMMDDWMDWEEDWEQGSNSNMLIIHLNQRYHASLPIDQPRAPLDRKQLEDELYLKSGLRSFATIASDAHQSLLENSISEPELEKTIMHVHSFHETLTKQLNDVANQIEQNKLSLMHGGIFNFLSK</sequence>
<proteinExistence type="predicted"/>
<dbReference type="RefSeq" id="WP_006038851.1">
    <property type="nucleotide sequence ID" value="NZ_AEDD01000007.1"/>
</dbReference>
<reference evidence="1 2" key="1">
    <citation type="submission" date="2010-07" db="EMBL/GenBank/DDBJ databases">
        <title>The draft genome of Paenibacillus curdlanolyticus YK9.</title>
        <authorList>
            <consortium name="US DOE Joint Genome Institute (JGI-PGF)"/>
            <person name="Lucas S."/>
            <person name="Copeland A."/>
            <person name="Lapidus A."/>
            <person name="Cheng J.-F."/>
            <person name="Bruce D."/>
            <person name="Goodwin L."/>
            <person name="Pitluck S."/>
            <person name="Land M.L."/>
            <person name="Hauser L."/>
            <person name="Chang Y.-J."/>
            <person name="Jeffries C."/>
            <person name="Anderson I.J."/>
            <person name="Johnson E."/>
            <person name="Loganathan U."/>
            <person name="Mulhopadhyay B."/>
            <person name="Kyrpides N."/>
            <person name="Woyke T.J."/>
        </authorList>
    </citation>
    <scope>NUCLEOTIDE SEQUENCE [LARGE SCALE GENOMIC DNA]</scope>
    <source>
        <strain evidence="1 2">YK9</strain>
    </source>
</reference>
<protein>
    <recommendedName>
        <fullName evidence="3">Polyprenyl synthetase</fullName>
    </recommendedName>
</protein>
<dbReference type="OrthoDB" id="2645648at2"/>